<dbReference type="AlphaFoldDB" id="A0A6B0UET4"/>
<dbReference type="EMBL" id="GIFC01002950">
    <property type="protein sequence ID" value="MXU85033.1"/>
    <property type="molecule type" value="Transcribed_RNA"/>
</dbReference>
<sequence>MVPYSMLIWLKKSTVLTATHSLRSSPSGSMTASLRFPLPSVAAACFIRSYWWVPSGMFFFGLKVLEERPPLGEGHSHGRMITPG</sequence>
<protein>
    <submittedName>
        <fullName evidence="1">Putative secreted protein</fullName>
    </submittedName>
</protein>
<proteinExistence type="predicted"/>
<organism evidence="1">
    <name type="scientific">Ixodes ricinus</name>
    <name type="common">Common tick</name>
    <name type="synonym">Acarus ricinus</name>
    <dbReference type="NCBI Taxonomy" id="34613"/>
    <lineage>
        <taxon>Eukaryota</taxon>
        <taxon>Metazoa</taxon>
        <taxon>Ecdysozoa</taxon>
        <taxon>Arthropoda</taxon>
        <taxon>Chelicerata</taxon>
        <taxon>Arachnida</taxon>
        <taxon>Acari</taxon>
        <taxon>Parasitiformes</taxon>
        <taxon>Ixodida</taxon>
        <taxon>Ixodoidea</taxon>
        <taxon>Ixodidae</taxon>
        <taxon>Ixodinae</taxon>
        <taxon>Ixodes</taxon>
    </lineage>
</organism>
<name>A0A6B0UET4_IXORI</name>
<accession>A0A6B0UET4</accession>
<reference evidence="1" key="1">
    <citation type="submission" date="2019-12" db="EMBL/GenBank/DDBJ databases">
        <title>An insight into the sialome of adult female Ixodes ricinus ticks feeding for 6 days.</title>
        <authorList>
            <person name="Perner J."/>
            <person name="Ribeiro J.M.C."/>
        </authorList>
    </citation>
    <scope>NUCLEOTIDE SEQUENCE</scope>
    <source>
        <strain evidence="1">Semi-engorged</strain>
        <tissue evidence="1">Salivary glands</tissue>
    </source>
</reference>
<evidence type="ECO:0000313" key="1">
    <source>
        <dbReference type="EMBL" id="MXU85033.1"/>
    </source>
</evidence>